<evidence type="ECO:0000256" key="7">
    <source>
        <dbReference type="PROSITE-ProRule" id="PRU01360"/>
    </source>
</evidence>
<evidence type="ECO:0000259" key="8">
    <source>
        <dbReference type="Pfam" id="PF07715"/>
    </source>
</evidence>
<accession>A0A5M4B4W9</accession>
<dbReference type="Pfam" id="PF07715">
    <property type="entry name" value="Plug"/>
    <property type="match status" value="1"/>
</dbReference>
<evidence type="ECO:0000256" key="1">
    <source>
        <dbReference type="ARBA" id="ARBA00004571"/>
    </source>
</evidence>
<dbReference type="InterPro" id="IPR039426">
    <property type="entry name" value="TonB-dep_rcpt-like"/>
</dbReference>
<dbReference type="RefSeq" id="WP_025865901.1">
    <property type="nucleotide sequence ID" value="NZ_BLAX01000001.1"/>
</dbReference>
<comment type="caution">
    <text evidence="9">The sequence shown here is derived from an EMBL/GenBank/DDBJ whole genome shotgun (WGS) entry which is preliminary data.</text>
</comment>
<evidence type="ECO:0000256" key="4">
    <source>
        <dbReference type="ARBA" id="ARBA00022692"/>
    </source>
</evidence>
<evidence type="ECO:0000256" key="3">
    <source>
        <dbReference type="ARBA" id="ARBA00022452"/>
    </source>
</evidence>
<reference evidence="9 10" key="1">
    <citation type="submission" date="2019-10" db="EMBL/GenBank/DDBJ databases">
        <title>Prolixibacter strains distinguished by the presence of nitrate reductase genes were adept at nitrate-dependent anaerobic corrosion of metallic iron and carbon steel.</title>
        <authorList>
            <person name="Iino T."/>
            <person name="Shono N."/>
            <person name="Ito K."/>
            <person name="Nakamura R."/>
            <person name="Sueoka K."/>
            <person name="Harayama S."/>
            <person name="Ohkuma M."/>
        </authorList>
    </citation>
    <scope>NUCLEOTIDE SEQUENCE [LARGE SCALE GENOMIC DNA]</scope>
    <source>
        <strain evidence="9 10">JCM 13498</strain>
    </source>
</reference>
<name>A0A5M4B4W9_9BACT</name>
<dbReference type="PROSITE" id="PS52016">
    <property type="entry name" value="TONB_DEPENDENT_REC_3"/>
    <property type="match status" value="1"/>
</dbReference>
<keyword evidence="2 7" id="KW-0813">Transport</keyword>
<dbReference type="InterPro" id="IPR023997">
    <property type="entry name" value="TonB-dep_OMP_SusC/RagA_CS"/>
</dbReference>
<dbReference type="NCBIfam" id="TIGR04056">
    <property type="entry name" value="OMP_RagA_SusC"/>
    <property type="match status" value="1"/>
</dbReference>
<evidence type="ECO:0000256" key="5">
    <source>
        <dbReference type="ARBA" id="ARBA00023136"/>
    </source>
</evidence>
<dbReference type="EMBL" id="BLAX01000001">
    <property type="protein sequence ID" value="GET35202.1"/>
    <property type="molecule type" value="Genomic_DNA"/>
</dbReference>
<feature type="domain" description="TonB-dependent receptor plug" evidence="8">
    <location>
        <begin position="239"/>
        <end position="365"/>
    </location>
</feature>
<evidence type="ECO:0000256" key="2">
    <source>
        <dbReference type="ARBA" id="ARBA00022448"/>
    </source>
</evidence>
<dbReference type="InterPro" id="IPR037066">
    <property type="entry name" value="Plug_dom_sf"/>
</dbReference>
<dbReference type="InterPro" id="IPR023996">
    <property type="entry name" value="TonB-dep_OMP_SusC/RagA"/>
</dbReference>
<keyword evidence="5 7" id="KW-0472">Membrane</keyword>
<evidence type="ECO:0000256" key="6">
    <source>
        <dbReference type="ARBA" id="ARBA00023237"/>
    </source>
</evidence>
<organism evidence="9 10">
    <name type="scientific">Prolixibacter bellariivorans</name>
    <dbReference type="NCBI Taxonomy" id="314319"/>
    <lineage>
        <taxon>Bacteria</taxon>
        <taxon>Pseudomonadati</taxon>
        <taxon>Bacteroidota</taxon>
        <taxon>Bacteroidia</taxon>
        <taxon>Marinilabiliales</taxon>
        <taxon>Prolixibacteraceae</taxon>
        <taxon>Prolixibacter</taxon>
    </lineage>
</organism>
<proteinExistence type="inferred from homology"/>
<dbReference type="Gene3D" id="2.170.130.10">
    <property type="entry name" value="TonB-dependent receptor, plug domain"/>
    <property type="match status" value="1"/>
</dbReference>
<evidence type="ECO:0000313" key="10">
    <source>
        <dbReference type="Proteomes" id="UP000391834"/>
    </source>
</evidence>
<dbReference type="InterPro" id="IPR012910">
    <property type="entry name" value="Plug_dom"/>
</dbReference>
<dbReference type="AlphaFoldDB" id="A0A5M4B4W9"/>
<dbReference type="GO" id="GO:0009279">
    <property type="term" value="C:cell outer membrane"/>
    <property type="evidence" value="ECO:0007669"/>
    <property type="project" value="UniProtKB-SubCell"/>
</dbReference>
<comment type="similarity">
    <text evidence="7">Belongs to the TonB-dependent receptor family.</text>
</comment>
<dbReference type="SUPFAM" id="SSF49464">
    <property type="entry name" value="Carboxypeptidase regulatory domain-like"/>
    <property type="match status" value="1"/>
</dbReference>
<keyword evidence="3 7" id="KW-1134">Transmembrane beta strand</keyword>
<dbReference type="OrthoDB" id="9768177at2"/>
<dbReference type="NCBIfam" id="TIGR04057">
    <property type="entry name" value="SusC_RagA_signa"/>
    <property type="match status" value="1"/>
</dbReference>
<dbReference type="InterPro" id="IPR036942">
    <property type="entry name" value="Beta-barrel_TonB_sf"/>
</dbReference>
<dbReference type="SUPFAM" id="SSF56935">
    <property type="entry name" value="Porins"/>
    <property type="match status" value="1"/>
</dbReference>
<dbReference type="Proteomes" id="UP000391834">
    <property type="component" value="Unassembled WGS sequence"/>
</dbReference>
<dbReference type="InterPro" id="IPR008969">
    <property type="entry name" value="CarboxyPept-like_regulatory"/>
</dbReference>
<keyword evidence="4 7" id="KW-0812">Transmembrane</keyword>
<evidence type="ECO:0000313" key="9">
    <source>
        <dbReference type="EMBL" id="GET35202.1"/>
    </source>
</evidence>
<sequence>MLKKNKFKALIIRFMRIMFVYTVSVVFFIQFATAAHSYGQQTLKQNLSINAENETLEETLSKISKVAHIKFVYSTNTISLEEKVSYDFSNESLKDILDKLLLPYSINYVARKDGYIVLVPLKSDTPKQQPRDSVKDETNRQTEGMIKVHGVVYNENGTEVLPGANVLLKENMRGTVTNENGEFTLWGRKNWHLMVSFIGFKTTVVPLDGRSELKIQLKANINTIDEITVASNGYQKIPKERSTGSITTIGADELKESPSANPLLSLESKIPGVQISVLSGDRTFTYNNTLKTPNSGTHTVGATDYNVTIRGQGTLMGEKFPLLVVDGAISEMDISAINPDDIESITILKDASAASIWGVRAANGVIVITTKKGKSNQAPQINFSTNIMVADKPDLSYIKTMNSAQMLDYEKELVDRGVLYKNDASTYYGAQSILSKGSNLALQLNSGDITQSEYDSQVAKLSQIDSRKQISKYLLQRASRQNYNISVSGGAKKSNYYYSASYTKENPNTVRDMGKRYTITLNNSWELFGNIVLSTNFKGTFFEYNSNGISLNSLYKPQSTTLLPYDLLADQSGNGVVYNRYDPTWVSNLGPGYRDWTYNYLDELRNNDNQQKTDNYVANINLRVPLFKGLTASAMYSKEKSNSTVTRYYNQDTYYFRDIVNFYTYPGAGMNSLGITTGGILSKVQGYENNYSLRGQLDFNRRFNKVHQVTALAGTEIRETNIGESDFTLFGYNPETGLTNTSINYSSTPTYQYVAGYSPTSYTTFYYGGYPSQADRKRRFLSYYSNLAYDYKSRYFLSGSVRYDDYNNFGVARKYRATPLWSAGGKWIASRESFMSNIDWISNLGIRATYGVNGNLSLSTYPFTYLGLGGSDYTTGLETASIIATANPELRWEKVYVTNIGLDFSLFKGGLNGTLDYYRKKSKDLMFSYPISSVYVGNIGGGYLTRNIASMKSNGVDFGLEAKLYNDKNWNWKMRFNLSYNTNEITDARFKEDSYVNYYGTYPAGIRLIKGYPTDKLLVYRFAGLDENGLTQVYDENRGIIPSSQTSITSFGVFKDAGRTTAPYFGSFNTTVRYKQFSLYGLMTYQFGSVFLKPSISNYITSAYVVNYDVSADIAKRWKKPGDEKTTDVPGLNGTGNEVYISQMRYSNSDINVLKGDYVRLRQITLSYDLPKELVGKVKMESAQMGLSINNLGLLWTANKEGYDPDFIAYPGYTYSLPAAKSYLFSLNVKF</sequence>
<keyword evidence="6 7" id="KW-0998">Cell outer membrane</keyword>
<comment type="subcellular location">
    <subcellularLocation>
        <location evidence="1 7">Cell outer membrane</location>
        <topology evidence="1 7">Multi-pass membrane protein</topology>
    </subcellularLocation>
</comment>
<protein>
    <submittedName>
        <fullName evidence="9">SusC/RagA family TonB-linked outer membrane protein</fullName>
    </submittedName>
</protein>
<dbReference type="Pfam" id="PF13715">
    <property type="entry name" value="CarbopepD_reg_2"/>
    <property type="match status" value="1"/>
</dbReference>
<keyword evidence="10" id="KW-1185">Reference proteome</keyword>
<gene>
    <name evidence="9" type="ORF">PbJCM13498_40650</name>
</gene>
<dbReference type="Gene3D" id="2.40.170.20">
    <property type="entry name" value="TonB-dependent receptor, beta-barrel domain"/>
    <property type="match status" value="1"/>
</dbReference>